<organism evidence="1 2">
    <name type="scientific">Armillaria borealis</name>
    <dbReference type="NCBI Taxonomy" id="47425"/>
    <lineage>
        <taxon>Eukaryota</taxon>
        <taxon>Fungi</taxon>
        <taxon>Dikarya</taxon>
        <taxon>Basidiomycota</taxon>
        <taxon>Agaricomycotina</taxon>
        <taxon>Agaricomycetes</taxon>
        <taxon>Agaricomycetidae</taxon>
        <taxon>Agaricales</taxon>
        <taxon>Marasmiineae</taxon>
        <taxon>Physalacriaceae</taxon>
        <taxon>Armillaria</taxon>
    </lineage>
</organism>
<feature type="non-terminal residue" evidence="1">
    <location>
        <position position="291"/>
    </location>
</feature>
<reference evidence="1" key="1">
    <citation type="submission" date="2023-06" db="EMBL/GenBank/DDBJ databases">
        <authorList>
            <consortium name="Lawrence Berkeley National Laboratory"/>
            <person name="Ahrendt S."/>
            <person name="Sahu N."/>
            <person name="Indic B."/>
            <person name="Wong-Bajracharya J."/>
            <person name="Merenyi Z."/>
            <person name="Ke H.-M."/>
            <person name="Monk M."/>
            <person name="Kocsube S."/>
            <person name="Drula E."/>
            <person name="Lipzen A."/>
            <person name="Balint B."/>
            <person name="Henrissat B."/>
            <person name="Andreopoulos B."/>
            <person name="Martin F.M."/>
            <person name="Harder C.B."/>
            <person name="Rigling D."/>
            <person name="Ford K.L."/>
            <person name="Foster G.D."/>
            <person name="Pangilinan J."/>
            <person name="Papanicolaou A."/>
            <person name="Barry K."/>
            <person name="LaButti K."/>
            <person name="Viragh M."/>
            <person name="Koriabine M."/>
            <person name="Yan M."/>
            <person name="Riley R."/>
            <person name="Champramary S."/>
            <person name="Plett K.L."/>
            <person name="Tsai I.J."/>
            <person name="Slot J."/>
            <person name="Sipos G."/>
            <person name="Plett J."/>
            <person name="Nagy L.G."/>
            <person name="Grigoriev I.V."/>
        </authorList>
    </citation>
    <scope>NUCLEOTIDE SEQUENCE</scope>
    <source>
        <strain evidence="1">FPL87.14</strain>
    </source>
</reference>
<sequence length="291" mass="33628">DTCFHLWTKRDVAKMREHAYAWRDATTSAQRDKIFTDHGVRWSELWRLPYWDPTRMLVIDSMHCILLGLVYYHCRYVLGIDLKKAKTQDTPPPAFYHDWVAYHAGVPKTYRLLRDHEHKHVTEIQSTLILPLEGEKSIDETMLRKKLASKNLQPLMFISYTLGLTMYTIQVNGHPKLVPARGKAQFINLLVQWRMEKPLASEEDHTVIDIAALRHIQSVIRDTVTPSWISTVPSNYGEASAGSIKADEWRVLSTVFLPIALVTLWGDDERAQGETSHRQKLLDHTMALFQA</sequence>
<dbReference type="EMBL" id="JAUEPT010000165">
    <property type="protein sequence ID" value="KAK0430170.1"/>
    <property type="molecule type" value="Genomic_DNA"/>
</dbReference>
<dbReference type="AlphaFoldDB" id="A0AA39IUL6"/>
<feature type="non-terminal residue" evidence="1">
    <location>
        <position position="1"/>
    </location>
</feature>
<proteinExistence type="predicted"/>
<protein>
    <submittedName>
        <fullName evidence="1">Uncharacterized protein</fullName>
    </submittedName>
</protein>
<dbReference type="Proteomes" id="UP001175226">
    <property type="component" value="Unassembled WGS sequence"/>
</dbReference>
<gene>
    <name evidence="1" type="ORF">EV421DRAFT_1681505</name>
</gene>
<evidence type="ECO:0000313" key="2">
    <source>
        <dbReference type="Proteomes" id="UP001175226"/>
    </source>
</evidence>
<accession>A0AA39IUL6</accession>
<keyword evidence="2" id="KW-1185">Reference proteome</keyword>
<name>A0AA39IUL6_9AGAR</name>
<comment type="caution">
    <text evidence="1">The sequence shown here is derived from an EMBL/GenBank/DDBJ whole genome shotgun (WGS) entry which is preliminary data.</text>
</comment>
<dbReference type="PANTHER" id="PTHR46579">
    <property type="entry name" value="F5/8 TYPE C DOMAIN-CONTAINING PROTEIN-RELATED"/>
    <property type="match status" value="1"/>
</dbReference>
<evidence type="ECO:0000313" key="1">
    <source>
        <dbReference type="EMBL" id="KAK0430170.1"/>
    </source>
</evidence>
<dbReference type="PANTHER" id="PTHR46579:SF1">
    <property type="entry name" value="F5_8 TYPE C DOMAIN-CONTAINING PROTEIN"/>
    <property type="match status" value="1"/>
</dbReference>